<dbReference type="EC" id="3.4.24.-" evidence="7"/>
<keyword evidence="2 7" id="KW-0645">Protease</keyword>
<sequence length="427" mass="45701">MDTPQIHTPQIHTPQIYTPQIYTPQIHPYCTIVPPYLLMRLAQLDVPKFARAAAAARDSLLRDSRIRQLRDGTHPRAHPSARSLPTRTPGESDRTISDAGGLERLPGRRVRTEGQPAGTDPAVTESYDSLGATQAMYWNQFGRDSIDNGGMPMDATVHYGQKYDNAFWDGERMVFGDGDGQVFNRFTISPSVIGHELTHGVTQFTANLEYEGQSGALNESISDVFGALVEQNLRGQPTSAASWLIGEGLFTEQVEGIALRSMKAPGTAYNDDVLGKDPQPDSMAGYIETDDDNGGVHLNSGIPNRAFYLVAEAIGGNAWEMPGRIWYDTLTGPMLRPQSDFAAFAAATADTAAHLYGNGSTAHDAVLRAWATVGVVAAVPSPLPNTTGTPSAPGISLPPAYSAPLVDPLAPMLPEPPRGPTAGQPSG</sequence>
<dbReference type="Gene3D" id="3.10.170.10">
    <property type="match status" value="1"/>
</dbReference>
<dbReference type="PANTHER" id="PTHR43579">
    <property type="match status" value="1"/>
</dbReference>
<organism evidence="11 12">
    <name type="scientific">Cryobacterium levicorallinum</name>
    <dbReference type="NCBI Taxonomy" id="995038"/>
    <lineage>
        <taxon>Bacteria</taxon>
        <taxon>Bacillati</taxon>
        <taxon>Actinomycetota</taxon>
        <taxon>Actinomycetes</taxon>
        <taxon>Micrococcales</taxon>
        <taxon>Microbacteriaceae</taxon>
        <taxon>Cryobacterium</taxon>
    </lineage>
</organism>
<keyword evidence="7" id="KW-0964">Secreted</keyword>
<dbReference type="CDD" id="cd09597">
    <property type="entry name" value="M4_TLP"/>
    <property type="match status" value="1"/>
</dbReference>
<dbReference type="Pfam" id="PF01447">
    <property type="entry name" value="Peptidase_M4"/>
    <property type="match status" value="1"/>
</dbReference>
<accession>A0ABY1EE95</accession>
<dbReference type="InterPro" id="IPR001570">
    <property type="entry name" value="Peptidase_M4_C_domain"/>
</dbReference>
<dbReference type="InterPro" id="IPR013856">
    <property type="entry name" value="Peptidase_M4_domain"/>
</dbReference>
<evidence type="ECO:0000256" key="6">
    <source>
        <dbReference type="ARBA" id="ARBA00023049"/>
    </source>
</evidence>
<keyword evidence="5 7" id="KW-0862">Zinc</keyword>
<dbReference type="PRINTS" id="PR00730">
    <property type="entry name" value="THERMOLYSIN"/>
</dbReference>
<evidence type="ECO:0000256" key="3">
    <source>
        <dbReference type="ARBA" id="ARBA00022723"/>
    </source>
</evidence>
<protein>
    <recommendedName>
        <fullName evidence="7">Neutral metalloproteinase</fullName>
        <ecNumber evidence="7">3.4.24.-</ecNumber>
    </recommendedName>
</protein>
<feature type="compositionally biased region" description="Basic and acidic residues" evidence="8">
    <location>
        <begin position="65"/>
        <end position="74"/>
    </location>
</feature>
<feature type="domain" description="Peptidase M4" evidence="9">
    <location>
        <begin position="127"/>
        <end position="203"/>
    </location>
</feature>
<evidence type="ECO:0000256" key="7">
    <source>
        <dbReference type="RuleBase" id="RU366073"/>
    </source>
</evidence>
<dbReference type="SUPFAM" id="SSF55486">
    <property type="entry name" value="Metalloproteases ('zincins'), catalytic domain"/>
    <property type="match status" value="1"/>
</dbReference>
<feature type="region of interest" description="Disordered" evidence="8">
    <location>
        <begin position="65"/>
        <end position="124"/>
    </location>
</feature>
<evidence type="ECO:0000256" key="1">
    <source>
        <dbReference type="ARBA" id="ARBA00009388"/>
    </source>
</evidence>
<comment type="caution">
    <text evidence="11">The sequence shown here is derived from an EMBL/GenBank/DDBJ whole genome shotgun (WGS) entry which is preliminary data.</text>
</comment>
<evidence type="ECO:0000256" key="5">
    <source>
        <dbReference type="ARBA" id="ARBA00022833"/>
    </source>
</evidence>
<keyword evidence="12" id="KW-1185">Reference proteome</keyword>
<reference evidence="11 12" key="1">
    <citation type="submission" date="2016-10" db="EMBL/GenBank/DDBJ databases">
        <authorList>
            <person name="Varghese N."/>
            <person name="Submissions S."/>
        </authorList>
    </citation>
    <scope>NUCLEOTIDE SEQUENCE [LARGE SCALE GENOMIC DNA]</scope>
    <source>
        <strain evidence="11 12">GMCC 1.11211</strain>
    </source>
</reference>
<evidence type="ECO:0000259" key="9">
    <source>
        <dbReference type="Pfam" id="PF01447"/>
    </source>
</evidence>
<dbReference type="Proteomes" id="UP000199681">
    <property type="component" value="Unassembled WGS sequence"/>
</dbReference>
<evidence type="ECO:0000256" key="2">
    <source>
        <dbReference type="ARBA" id="ARBA00022670"/>
    </source>
</evidence>
<comment type="function">
    <text evidence="7">Extracellular zinc metalloprotease.</text>
</comment>
<proteinExistence type="inferred from homology"/>
<evidence type="ECO:0000256" key="8">
    <source>
        <dbReference type="SAM" id="MobiDB-lite"/>
    </source>
</evidence>
<dbReference type="Gene3D" id="1.10.390.10">
    <property type="entry name" value="Neutral Protease Domain 2"/>
    <property type="match status" value="1"/>
</dbReference>
<keyword evidence="6 7" id="KW-0482">Metalloprotease</keyword>
<feature type="domain" description="Peptidase M4 C-terminal" evidence="10">
    <location>
        <begin position="206"/>
        <end position="375"/>
    </location>
</feature>
<evidence type="ECO:0000259" key="10">
    <source>
        <dbReference type="Pfam" id="PF02868"/>
    </source>
</evidence>
<evidence type="ECO:0000256" key="4">
    <source>
        <dbReference type="ARBA" id="ARBA00022801"/>
    </source>
</evidence>
<name>A0ABY1EE95_9MICO</name>
<dbReference type="Pfam" id="PF02868">
    <property type="entry name" value="Peptidase_M4_C"/>
    <property type="match status" value="1"/>
</dbReference>
<dbReference type="EMBL" id="FOPW01000008">
    <property type="protein sequence ID" value="SFH57370.1"/>
    <property type="molecule type" value="Genomic_DNA"/>
</dbReference>
<evidence type="ECO:0000313" key="11">
    <source>
        <dbReference type="EMBL" id="SFH57370.1"/>
    </source>
</evidence>
<comment type="cofactor">
    <cofactor evidence="7">
        <name>Zn(2+)</name>
        <dbReference type="ChEBI" id="CHEBI:29105"/>
    </cofactor>
</comment>
<gene>
    <name evidence="11" type="ORF">SAMN05216274_108103</name>
</gene>
<dbReference type="PANTHER" id="PTHR43579:SF1">
    <property type="entry name" value="NEUTRAL METALLOPROTEINASE"/>
    <property type="match status" value="1"/>
</dbReference>
<comment type="similarity">
    <text evidence="1 7">Belongs to the peptidase M4 family.</text>
</comment>
<feature type="region of interest" description="Disordered" evidence="8">
    <location>
        <begin position="406"/>
        <end position="427"/>
    </location>
</feature>
<keyword evidence="3" id="KW-0479">Metal-binding</keyword>
<dbReference type="InterPro" id="IPR023612">
    <property type="entry name" value="Peptidase_M4"/>
</dbReference>
<keyword evidence="4 7" id="KW-0378">Hydrolase</keyword>
<evidence type="ECO:0000313" key="12">
    <source>
        <dbReference type="Proteomes" id="UP000199681"/>
    </source>
</evidence>
<comment type="subcellular location">
    <subcellularLocation>
        <location evidence="7">Secreted</location>
    </subcellularLocation>
</comment>
<dbReference type="InterPro" id="IPR052759">
    <property type="entry name" value="Metalloprotease_M4"/>
</dbReference>
<dbReference type="InterPro" id="IPR027268">
    <property type="entry name" value="Peptidase_M4/M1_CTD_sf"/>
</dbReference>